<dbReference type="InterPro" id="IPR018698">
    <property type="entry name" value="VWA-like_dom"/>
</dbReference>
<dbReference type="SUPFAM" id="SSF53300">
    <property type="entry name" value="vWA-like"/>
    <property type="match status" value="1"/>
</dbReference>
<feature type="region of interest" description="Disordered" evidence="1">
    <location>
        <begin position="389"/>
        <end position="414"/>
    </location>
</feature>
<gene>
    <name evidence="4" type="ORF">I2501_22185</name>
</gene>
<dbReference type="Proteomes" id="UP000657385">
    <property type="component" value="Unassembled WGS sequence"/>
</dbReference>
<feature type="domain" description="Putative metallopeptidase" evidence="3">
    <location>
        <begin position="3"/>
        <end position="270"/>
    </location>
</feature>
<dbReference type="CDD" id="cd00198">
    <property type="entry name" value="vWFA"/>
    <property type="match status" value="1"/>
</dbReference>
<dbReference type="AlphaFoldDB" id="A0A931B5H1"/>
<dbReference type="InterPro" id="IPR036465">
    <property type="entry name" value="vWFA_dom_sf"/>
</dbReference>
<name>A0A931B5H1_9ACTN</name>
<reference evidence="4" key="1">
    <citation type="submission" date="2020-11" db="EMBL/GenBank/DDBJ databases">
        <title>Isolation and identification of active actinomycetes.</title>
        <authorList>
            <person name="Yu B."/>
        </authorList>
    </citation>
    <scope>NUCLEOTIDE SEQUENCE</scope>
    <source>
        <strain evidence="4">NEAU-YB345</strain>
    </source>
</reference>
<evidence type="ECO:0000259" key="3">
    <source>
        <dbReference type="Pfam" id="PF13203"/>
    </source>
</evidence>
<dbReference type="RefSeq" id="WP_196196037.1">
    <property type="nucleotide sequence ID" value="NZ_JADPRT010000009.1"/>
</dbReference>
<evidence type="ECO:0000313" key="4">
    <source>
        <dbReference type="EMBL" id="MBF9070734.1"/>
    </source>
</evidence>
<organism evidence="4 5">
    <name type="scientific">Streptacidiphilus fuscans</name>
    <dbReference type="NCBI Taxonomy" id="2789292"/>
    <lineage>
        <taxon>Bacteria</taxon>
        <taxon>Bacillati</taxon>
        <taxon>Actinomycetota</taxon>
        <taxon>Actinomycetes</taxon>
        <taxon>Kitasatosporales</taxon>
        <taxon>Streptomycetaceae</taxon>
        <taxon>Streptacidiphilus</taxon>
    </lineage>
</organism>
<dbReference type="PANTHER" id="PTHR38730:SF1">
    <property type="entry name" value="SLL7028 PROTEIN"/>
    <property type="match status" value="1"/>
</dbReference>
<dbReference type="InterPro" id="IPR025154">
    <property type="entry name" value="Put_metallopeptidase_dom"/>
</dbReference>
<protein>
    <recommendedName>
        <fullName evidence="6">Metal-dependent peptidase</fullName>
    </recommendedName>
</protein>
<dbReference type="Gene3D" id="3.40.50.410">
    <property type="entry name" value="von Willebrand factor, type A domain"/>
    <property type="match status" value="1"/>
</dbReference>
<sequence length="414" mass="44601">MEKLLAARLHAVKVRPYLASALFALQVVADRSVPTMAVDAYWRCYVSPGFVARTPVEELAGVWVHEVSHLLRDHHARGERYARENGQHGPGERSEMGVPRAEGWERLRRNIAADFEINDDIYGDGLPLPAGAVLPSLLGLPDGLLMEEYLRTASMSGLAADLAWLDCGSGADGQDRPWELGPDGAHGLSRQERDAVRFRVAEGIKGRPGAAPQGWRRWADEAFHPPQPWRQLLGAAVRSAAGAPGVGENHSYRRPSRRSASVPGVLLPSLRRTPPRVCIVIDTSGSVSDAELGSALLEVAAISRAVGGRRDLVSVISCDAAARVAVPLCRAENIELVGGGGTDLRSGFARALSSRPRPDVIVALTDGQTPWPSAQPPCRTVVGLFPRPARSVDEEDPDYTPDSPPPWARVVTIN</sequence>
<comment type="caution">
    <text evidence="4">The sequence shown here is derived from an EMBL/GenBank/DDBJ whole genome shotgun (WGS) entry which is preliminary data.</text>
</comment>
<evidence type="ECO:0000259" key="2">
    <source>
        <dbReference type="Pfam" id="PF09967"/>
    </source>
</evidence>
<dbReference type="Pfam" id="PF09967">
    <property type="entry name" value="DUF2201"/>
    <property type="match status" value="1"/>
</dbReference>
<accession>A0A931B5H1</accession>
<dbReference type="EMBL" id="JADPRT010000009">
    <property type="protein sequence ID" value="MBF9070734.1"/>
    <property type="molecule type" value="Genomic_DNA"/>
</dbReference>
<evidence type="ECO:0000256" key="1">
    <source>
        <dbReference type="SAM" id="MobiDB-lite"/>
    </source>
</evidence>
<feature type="domain" description="VWA-like" evidence="2">
    <location>
        <begin position="277"/>
        <end position="413"/>
    </location>
</feature>
<proteinExistence type="predicted"/>
<dbReference type="PANTHER" id="PTHR38730">
    <property type="entry name" value="SLL7028 PROTEIN"/>
    <property type="match status" value="1"/>
</dbReference>
<keyword evidence="5" id="KW-1185">Reference proteome</keyword>
<evidence type="ECO:0008006" key="6">
    <source>
        <dbReference type="Google" id="ProtNLM"/>
    </source>
</evidence>
<evidence type="ECO:0000313" key="5">
    <source>
        <dbReference type="Proteomes" id="UP000657385"/>
    </source>
</evidence>
<dbReference type="Pfam" id="PF13203">
    <property type="entry name" value="DUF2201_N"/>
    <property type="match status" value="1"/>
</dbReference>